<dbReference type="AlphaFoldDB" id="A0A3B0C977"/>
<name>A0A3B0C977_9BACL</name>
<protein>
    <submittedName>
        <fullName evidence="1">Extracellular solute-binding protein</fullName>
    </submittedName>
</protein>
<evidence type="ECO:0000313" key="2">
    <source>
        <dbReference type="Proteomes" id="UP000282311"/>
    </source>
</evidence>
<comment type="caution">
    <text evidence="1">The sequence shown here is derived from an EMBL/GenBank/DDBJ whole genome shotgun (WGS) entry which is preliminary data.</text>
</comment>
<reference evidence="1 2" key="1">
    <citation type="journal article" date="2007" name="Int. J. Syst. Evol. Microbiol.">
        <title>Paenibacillus ginsengarvi sp. nov., isolated from soil from ginseng cultivation.</title>
        <authorList>
            <person name="Yoon M.H."/>
            <person name="Ten L.N."/>
            <person name="Im W.T."/>
        </authorList>
    </citation>
    <scope>NUCLEOTIDE SEQUENCE [LARGE SCALE GENOMIC DNA]</scope>
    <source>
        <strain evidence="1 2">KCTC 13059</strain>
    </source>
</reference>
<dbReference type="SUPFAM" id="SSF53850">
    <property type="entry name" value="Periplasmic binding protein-like II"/>
    <property type="match status" value="1"/>
</dbReference>
<keyword evidence="2" id="KW-1185">Reference proteome</keyword>
<proteinExistence type="predicted"/>
<dbReference type="EMBL" id="RBAH01000015">
    <property type="protein sequence ID" value="RKN80507.1"/>
    <property type="molecule type" value="Genomic_DNA"/>
</dbReference>
<evidence type="ECO:0000313" key="1">
    <source>
        <dbReference type="EMBL" id="RKN80507.1"/>
    </source>
</evidence>
<gene>
    <name evidence="1" type="ORF">D7M11_20415</name>
</gene>
<dbReference type="Gene3D" id="3.40.190.10">
    <property type="entry name" value="Periplasmic binding protein-like II"/>
    <property type="match status" value="1"/>
</dbReference>
<dbReference type="InterPro" id="IPR050490">
    <property type="entry name" value="Bact_solute-bd_prot1"/>
</dbReference>
<sequence length="470" mass="50997">MCSPIRRSSGCRPLQTASCSDKRFKQEGQAMIKTNAKAGKTITIAALGIAVLVSGCAKKEAGPTGAAGSNDLKSPVMSAEPVTLTVFNSSMGDPLFQNAIVAPLKIKYPQITIEMIRKGKGSMMEDLIAAGKVPDIIFGDSSGDIPVYRELGVLADLMPYMKKYAFDLNAFDPVVLGSVQANFPSGQFWMFPSSVNIATLHYNRDIFDKFGVPYPKDGMTWDETVDLAKRVTRMDGGVQYVGFDFATNVLLPYNQLSAPMVNAQTTKAAVNTDAWKKIFDTMKRFYEIPGNDWGKGGDAFLKSKTLAMYAGTSMFGSLPDATKNGLNWDVVALPSFPEAPKTTIQLFAPLLGISGTSKHPDEAFLAIAHLLSVEGQRDNVRQGRPSALNNADIKQQFGKDVEVLQGRNAGAFTYNKLAATPQAVTKYDALAFPIIRDKFREAAVGGKDVNTALKEAEEAINKEIEKKKNE</sequence>
<accession>A0A3B0C977</accession>
<dbReference type="PANTHER" id="PTHR43649">
    <property type="entry name" value="ARABINOSE-BINDING PROTEIN-RELATED"/>
    <property type="match status" value="1"/>
</dbReference>
<dbReference type="PANTHER" id="PTHR43649:SF12">
    <property type="entry name" value="DIACETYLCHITOBIOSE BINDING PROTEIN DASA"/>
    <property type="match status" value="1"/>
</dbReference>
<dbReference type="Proteomes" id="UP000282311">
    <property type="component" value="Unassembled WGS sequence"/>
</dbReference>
<organism evidence="1 2">
    <name type="scientific">Paenibacillus ginsengarvi</name>
    <dbReference type="NCBI Taxonomy" id="400777"/>
    <lineage>
        <taxon>Bacteria</taxon>
        <taxon>Bacillati</taxon>
        <taxon>Bacillota</taxon>
        <taxon>Bacilli</taxon>
        <taxon>Bacillales</taxon>
        <taxon>Paenibacillaceae</taxon>
        <taxon>Paenibacillus</taxon>
    </lineage>
</organism>